<feature type="chain" id="PRO_5047404531" description="CFEM domain-containing protein" evidence="10">
    <location>
        <begin position="17"/>
        <end position="641"/>
    </location>
</feature>
<evidence type="ECO:0000256" key="5">
    <source>
        <dbReference type="ARBA" id="ARBA00022622"/>
    </source>
</evidence>
<comment type="similarity">
    <text evidence="3">Belongs to the RBT5 family.</text>
</comment>
<evidence type="ECO:0000313" key="13">
    <source>
        <dbReference type="Proteomes" id="UP001583172"/>
    </source>
</evidence>
<feature type="domain" description="CFEM" evidence="11">
    <location>
        <begin position="434"/>
        <end position="496"/>
    </location>
</feature>
<dbReference type="Pfam" id="PF05730">
    <property type="entry name" value="CFEM"/>
    <property type="match status" value="1"/>
</dbReference>
<comment type="subcellular location">
    <subcellularLocation>
        <location evidence="1">Membrane</location>
        <topology evidence="1">Lipid-anchor</topology>
        <topology evidence="1">GPI-anchor</topology>
    </subcellularLocation>
    <subcellularLocation>
        <location evidence="2">Secreted</location>
    </subcellularLocation>
</comment>
<feature type="compositionally biased region" description="Polar residues" evidence="9">
    <location>
        <begin position="243"/>
        <end position="257"/>
    </location>
</feature>
<evidence type="ECO:0000256" key="7">
    <source>
        <dbReference type="ARBA" id="ARBA00023157"/>
    </source>
</evidence>
<evidence type="ECO:0000259" key="11">
    <source>
        <dbReference type="Pfam" id="PF05730"/>
    </source>
</evidence>
<feature type="signal peptide" evidence="10">
    <location>
        <begin position="1"/>
        <end position="16"/>
    </location>
</feature>
<keyword evidence="4" id="KW-0964">Secreted</keyword>
<reference evidence="12 13" key="1">
    <citation type="journal article" date="2024" name="Commun. Biol.">
        <title>Comparative genomic analysis of thermophilic fungi reveals convergent evolutionary adaptations and gene losses.</title>
        <authorList>
            <person name="Steindorff A.S."/>
            <person name="Aguilar-Pontes M.V."/>
            <person name="Robinson A.J."/>
            <person name="Andreopoulos B."/>
            <person name="LaButti K."/>
            <person name="Kuo A."/>
            <person name="Mondo S."/>
            <person name="Riley R."/>
            <person name="Otillar R."/>
            <person name="Haridas S."/>
            <person name="Lipzen A."/>
            <person name="Grimwood J."/>
            <person name="Schmutz J."/>
            <person name="Clum A."/>
            <person name="Reid I.D."/>
            <person name="Moisan M.C."/>
            <person name="Butler G."/>
            <person name="Nguyen T.T.M."/>
            <person name="Dewar K."/>
            <person name="Conant G."/>
            <person name="Drula E."/>
            <person name="Henrissat B."/>
            <person name="Hansel C."/>
            <person name="Singer S."/>
            <person name="Hutchinson M.I."/>
            <person name="de Vries R.P."/>
            <person name="Natvig D.O."/>
            <person name="Powell A.J."/>
            <person name="Tsang A."/>
            <person name="Grigoriev I.V."/>
        </authorList>
    </citation>
    <scope>NUCLEOTIDE SEQUENCE [LARGE SCALE GENOMIC DNA]</scope>
    <source>
        <strain evidence="12 13">CBS 620.91</strain>
    </source>
</reference>
<keyword evidence="5" id="KW-0472">Membrane</keyword>
<keyword evidence="5" id="KW-0325">Glycoprotein</keyword>
<evidence type="ECO:0000256" key="6">
    <source>
        <dbReference type="ARBA" id="ARBA00022729"/>
    </source>
</evidence>
<dbReference type="InterPro" id="IPR008427">
    <property type="entry name" value="Extracellular_membr_CFEM_dom"/>
</dbReference>
<evidence type="ECO:0000256" key="9">
    <source>
        <dbReference type="SAM" id="MobiDB-lite"/>
    </source>
</evidence>
<keyword evidence="5" id="KW-0336">GPI-anchor</keyword>
<protein>
    <recommendedName>
        <fullName evidence="11">CFEM domain-containing protein</fullName>
    </recommendedName>
</protein>
<dbReference type="Proteomes" id="UP001583172">
    <property type="component" value="Unassembled WGS sequence"/>
</dbReference>
<keyword evidence="8" id="KW-0449">Lipoprotein</keyword>
<evidence type="ECO:0000256" key="3">
    <source>
        <dbReference type="ARBA" id="ARBA00010031"/>
    </source>
</evidence>
<feature type="region of interest" description="Disordered" evidence="9">
    <location>
        <begin position="185"/>
        <end position="298"/>
    </location>
</feature>
<sequence>MKTSVSLVALAAGASATFLHAPPFTFPGNIDNKCTPQQQPGFNWADLDFGDFFNYKDFIFKGWKCEDESGKRSRITPRTFGKVIGGVCTSDKFKSPSFGCGPNLDKFSLGSILVKPEFDTDLEFHYDMPDGKTCKHRSHCKAKGTTIINNQCGGAKNVTIVYPPQPNKPKPTCSIKVPTISFDCSTASSTKPPKTKTSTSFTSTSTVVTTSTSDSPAESTTTSDTPDVPTSTASSTSTLPDEGSSTTTVPGSETSSDIVPGTSTTSSDSASVSTTESLSPGDSTSSSQQNTASETTAIETTTVETTVVETTAIPVTETVTLTTSFETISTIFTTTTQTITQCEPTKPDCPGNSISTTIVTIPVSTTICPVTETITTTTVLSSTVVVSSTVIVSSNLPAGPSSSDNNDPNPGTSTLPAGGPSSLSTSILPLPTLNIPVIVPSCLNTFIFTTGCTDNTDAACYCPDAVFVKNVYDCLYAHGETDAIIAEAIAYFQGICGKYLPQNPGIATDATVTSYITVTATPTVAPVYTTVTLITTTIVPCTDDDGSVIPSSSTTVTISTSMEVPQVDFTSTGGSDVVVIPITTPADEAPSVPVTGIITAVPTVSTGTVRPTQSIVTAGSGRVGVSLGLAAAVAAVAALAM</sequence>
<keyword evidence="6 10" id="KW-0732">Signal</keyword>
<feature type="region of interest" description="Disordered" evidence="9">
    <location>
        <begin position="396"/>
        <end position="420"/>
    </location>
</feature>
<gene>
    <name evidence="12" type="ORF">VTJ49DRAFT_5470</name>
</gene>
<evidence type="ECO:0000256" key="1">
    <source>
        <dbReference type="ARBA" id="ARBA00004589"/>
    </source>
</evidence>
<feature type="compositionally biased region" description="Low complexity" evidence="9">
    <location>
        <begin position="185"/>
        <end position="241"/>
    </location>
</feature>
<keyword evidence="7" id="KW-1015">Disulfide bond</keyword>
<evidence type="ECO:0000256" key="8">
    <source>
        <dbReference type="ARBA" id="ARBA00023288"/>
    </source>
</evidence>
<accession>A0ABR3V372</accession>
<keyword evidence="13" id="KW-1185">Reference proteome</keyword>
<organism evidence="12 13">
    <name type="scientific">Humicola insolens</name>
    <name type="common">Soft-rot fungus</name>
    <dbReference type="NCBI Taxonomy" id="85995"/>
    <lineage>
        <taxon>Eukaryota</taxon>
        <taxon>Fungi</taxon>
        <taxon>Dikarya</taxon>
        <taxon>Ascomycota</taxon>
        <taxon>Pezizomycotina</taxon>
        <taxon>Sordariomycetes</taxon>
        <taxon>Sordariomycetidae</taxon>
        <taxon>Sordariales</taxon>
        <taxon>Chaetomiaceae</taxon>
        <taxon>Mycothermus</taxon>
    </lineage>
</organism>
<comment type="caution">
    <text evidence="12">The sequence shown here is derived from an EMBL/GenBank/DDBJ whole genome shotgun (WGS) entry which is preliminary data.</text>
</comment>
<feature type="compositionally biased region" description="Low complexity" evidence="9">
    <location>
        <begin position="262"/>
        <end position="279"/>
    </location>
</feature>
<feature type="compositionally biased region" description="Polar residues" evidence="9">
    <location>
        <begin position="280"/>
        <end position="290"/>
    </location>
</feature>
<dbReference type="EMBL" id="JAZGSY010000451">
    <property type="protein sequence ID" value="KAL1836180.1"/>
    <property type="molecule type" value="Genomic_DNA"/>
</dbReference>
<evidence type="ECO:0000313" key="12">
    <source>
        <dbReference type="EMBL" id="KAL1836180.1"/>
    </source>
</evidence>
<evidence type="ECO:0000256" key="10">
    <source>
        <dbReference type="SAM" id="SignalP"/>
    </source>
</evidence>
<name>A0ABR3V372_HUMIN</name>
<proteinExistence type="inferred from homology"/>
<evidence type="ECO:0000256" key="4">
    <source>
        <dbReference type="ARBA" id="ARBA00022525"/>
    </source>
</evidence>
<evidence type="ECO:0000256" key="2">
    <source>
        <dbReference type="ARBA" id="ARBA00004613"/>
    </source>
</evidence>
<feature type="compositionally biased region" description="Polar residues" evidence="9">
    <location>
        <begin position="400"/>
        <end position="415"/>
    </location>
</feature>